<gene>
    <name evidence="2" type="ORF">GCM10010302_05000</name>
</gene>
<comment type="caution">
    <text evidence="2">The sequence shown here is derived from an EMBL/GenBank/DDBJ whole genome shotgun (WGS) entry which is preliminary data.</text>
</comment>
<evidence type="ECO:0000313" key="3">
    <source>
        <dbReference type="Proteomes" id="UP001501867"/>
    </source>
</evidence>
<reference evidence="2 3" key="1">
    <citation type="journal article" date="2019" name="Int. J. Syst. Evol. Microbiol.">
        <title>The Global Catalogue of Microorganisms (GCM) 10K type strain sequencing project: providing services to taxonomists for standard genome sequencing and annotation.</title>
        <authorList>
            <consortium name="The Broad Institute Genomics Platform"/>
            <consortium name="The Broad Institute Genome Sequencing Center for Infectious Disease"/>
            <person name="Wu L."/>
            <person name="Ma J."/>
        </authorList>
    </citation>
    <scope>NUCLEOTIDE SEQUENCE [LARGE SCALE GENOMIC DNA]</scope>
    <source>
        <strain evidence="2 3">JCM 4505</strain>
    </source>
</reference>
<name>A0ABN0V1C4_9ACTN</name>
<protein>
    <submittedName>
        <fullName evidence="2">Uncharacterized protein</fullName>
    </submittedName>
</protein>
<keyword evidence="3" id="KW-1185">Reference proteome</keyword>
<evidence type="ECO:0000313" key="2">
    <source>
        <dbReference type="EMBL" id="GAA0270426.1"/>
    </source>
</evidence>
<organism evidence="2 3">
    <name type="scientific">Streptomyces polychromogenes</name>
    <dbReference type="NCBI Taxonomy" id="67342"/>
    <lineage>
        <taxon>Bacteria</taxon>
        <taxon>Bacillati</taxon>
        <taxon>Actinomycetota</taxon>
        <taxon>Actinomycetes</taxon>
        <taxon>Kitasatosporales</taxon>
        <taxon>Streptomycetaceae</taxon>
        <taxon>Streptomyces</taxon>
    </lineage>
</organism>
<feature type="region of interest" description="Disordered" evidence="1">
    <location>
        <begin position="48"/>
        <end position="86"/>
    </location>
</feature>
<evidence type="ECO:0000256" key="1">
    <source>
        <dbReference type="SAM" id="MobiDB-lite"/>
    </source>
</evidence>
<dbReference type="EMBL" id="BAAABV010000005">
    <property type="protein sequence ID" value="GAA0270426.1"/>
    <property type="molecule type" value="Genomic_DNA"/>
</dbReference>
<accession>A0ABN0V1C4</accession>
<dbReference type="Proteomes" id="UP001501867">
    <property type="component" value="Unassembled WGS sequence"/>
</dbReference>
<sequence>MGEFNRIRLSLGRSPVLLKFPLTAEVLHIPGHTPLYGDRAVGGHCRGSRPAQLLPHPENRRGGTETGQARHTHRRQQAVTDRHTTMDRRLNDLANALEATDPHRKQLRQ</sequence>
<proteinExistence type="predicted"/>